<proteinExistence type="predicted"/>
<feature type="transmembrane region" description="Helical" evidence="1">
    <location>
        <begin position="199"/>
        <end position="219"/>
    </location>
</feature>
<evidence type="ECO:0000313" key="3">
    <source>
        <dbReference type="Proteomes" id="UP000595420"/>
    </source>
</evidence>
<name>A0A7T5BGH6_9PROT</name>
<dbReference type="Proteomes" id="UP000595420">
    <property type="component" value="Chromosome"/>
</dbReference>
<sequence length="227" mass="24584">MEDLNDLEHLENLACERGDATLPASQVSETETHQGQPEPSGYDVIADLLPHEELKALNKWTQTYQLRGDDPFYGGYIMTKTTFAAAIAAGKAATIIHDEVTSIPAMIQKAVISGGEDVAGRVRAALVSNLGEFAQAIGQGVHLATDQAVVKVQTALKDFDGKVDKAIIARKDAVVAQWVQSGSDALDQKVREAIKTERSINLVIMLFVIFATFLLGIVLGTQLPWHF</sequence>
<keyword evidence="1" id="KW-1133">Transmembrane helix</keyword>
<dbReference type="EMBL" id="CP059488">
    <property type="protein sequence ID" value="QQD72309.1"/>
    <property type="molecule type" value="Genomic_DNA"/>
</dbReference>
<evidence type="ECO:0000313" key="2">
    <source>
        <dbReference type="EMBL" id="QQD72309.1"/>
    </source>
</evidence>
<keyword evidence="1" id="KW-0812">Transmembrane</keyword>
<dbReference type="RefSeq" id="WP_198660342.1">
    <property type="nucleotide sequence ID" value="NZ_CP059488.1"/>
</dbReference>
<keyword evidence="1" id="KW-0472">Membrane</keyword>
<dbReference type="AlphaFoldDB" id="A0A7T5BGH6"/>
<evidence type="ECO:0000256" key="1">
    <source>
        <dbReference type="SAM" id="Phobius"/>
    </source>
</evidence>
<protein>
    <submittedName>
        <fullName evidence="2">Uncharacterized protein</fullName>
    </submittedName>
</protein>
<organism evidence="2 3">
    <name type="scientific">Acidithiobacillus ferrivorans</name>
    <dbReference type="NCBI Taxonomy" id="160808"/>
    <lineage>
        <taxon>Bacteria</taxon>
        <taxon>Pseudomonadati</taxon>
        <taxon>Pseudomonadota</taxon>
        <taxon>Acidithiobacillia</taxon>
        <taxon>Acidithiobacillales</taxon>
        <taxon>Acidithiobacillaceae</taxon>
        <taxon>Acidithiobacillus</taxon>
    </lineage>
</organism>
<gene>
    <name evidence="2" type="ORF">H2515_13025</name>
</gene>
<reference evidence="2 3" key="1">
    <citation type="submission" date="2020-07" db="EMBL/GenBank/DDBJ databases">
        <title>Complete genome sequence analysis of Acidithiobacillus ferrivorans XJFY6S-08 reveals extreme environmental adaptation to alpine acid mine drainage.</title>
        <authorList>
            <person name="Yan L."/>
            <person name="Ni Y."/>
        </authorList>
    </citation>
    <scope>NUCLEOTIDE SEQUENCE [LARGE SCALE GENOMIC DNA]</scope>
    <source>
        <strain evidence="2 3">XJFY6S-08</strain>
    </source>
</reference>
<accession>A0A7T5BGH6</accession>